<name>A0A914ADS5_PATMI</name>
<dbReference type="PROSITE" id="PS50003">
    <property type="entry name" value="PH_DOMAIN"/>
    <property type="match status" value="1"/>
</dbReference>
<dbReference type="SMART" id="SM00324">
    <property type="entry name" value="RhoGAP"/>
    <property type="match status" value="1"/>
</dbReference>
<feature type="region of interest" description="Disordered" evidence="2">
    <location>
        <begin position="85"/>
        <end position="115"/>
    </location>
</feature>
<feature type="domain" description="Rho-GAP" evidence="4">
    <location>
        <begin position="145"/>
        <end position="340"/>
    </location>
</feature>
<proteinExistence type="predicted"/>
<feature type="domain" description="PH" evidence="3">
    <location>
        <begin position="11"/>
        <end position="140"/>
    </location>
</feature>
<dbReference type="EnsemblMetazoa" id="XM_038205571.1">
    <property type="protein sequence ID" value="XP_038061499.1"/>
    <property type="gene ID" value="LOC119732160"/>
</dbReference>
<feature type="region of interest" description="Disordered" evidence="2">
    <location>
        <begin position="581"/>
        <end position="660"/>
    </location>
</feature>
<dbReference type="InterPro" id="IPR008936">
    <property type="entry name" value="Rho_GTPase_activation_prot"/>
</dbReference>
<feature type="region of interest" description="Disordered" evidence="2">
    <location>
        <begin position="480"/>
        <end position="507"/>
    </location>
</feature>
<feature type="compositionally biased region" description="Basic and acidic residues" evidence="2">
    <location>
        <begin position="96"/>
        <end position="107"/>
    </location>
</feature>
<dbReference type="OMA" id="PRAYTEH"/>
<dbReference type="InterPro" id="IPR000198">
    <property type="entry name" value="RhoGAP_dom"/>
</dbReference>
<evidence type="ECO:0000259" key="4">
    <source>
        <dbReference type="PROSITE" id="PS50238"/>
    </source>
</evidence>
<protein>
    <recommendedName>
        <fullName evidence="7">Rho GTPase activating protein</fullName>
    </recommendedName>
</protein>
<evidence type="ECO:0000313" key="6">
    <source>
        <dbReference type="Proteomes" id="UP000887568"/>
    </source>
</evidence>
<evidence type="ECO:0000313" key="5">
    <source>
        <dbReference type="EnsemblMetazoa" id="XP_038061499.1"/>
    </source>
</evidence>
<evidence type="ECO:0000259" key="3">
    <source>
        <dbReference type="PROSITE" id="PS50003"/>
    </source>
</evidence>
<dbReference type="Gene3D" id="2.30.29.30">
    <property type="entry name" value="Pleckstrin-homology domain (PH domain)/Phosphotyrosine-binding domain (PTB)"/>
    <property type="match status" value="1"/>
</dbReference>
<dbReference type="InterPro" id="IPR051025">
    <property type="entry name" value="RhoGAP"/>
</dbReference>
<feature type="compositionally biased region" description="Polar residues" evidence="2">
    <location>
        <begin position="489"/>
        <end position="503"/>
    </location>
</feature>
<dbReference type="InterPro" id="IPR011993">
    <property type="entry name" value="PH-like_dom_sf"/>
</dbReference>
<dbReference type="RefSeq" id="XP_038061499.1">
    <property type="nucleotide sequence ID" value="XM_038205571.1"/>
</dbReference>
<dbReference type="OrthoDB" id="185175at2759"/>
<dbReference type="PANTHER" id="PTHR15228:SF24">
    <property type="entry name" value="RHO-GAP DOMAIN-CONTAINING PROTEIN"/>
    <property type="match status" value="1"/>
</dbReference>
<dbReference type="InterPro" id="IPR001849">
    <property type="entry name" value="PH_domain"/>
</dbReference>
<dbReference type="GO" id="GO:0051056">
    <property type="term" value="P:regulation of small GTPase mediated signal transduction"/>
    <property type="evidence" value="ECO:0007669"/>
    <property type="project" value="UniProtKB-ARBA"/>
</dbReference>
<evidence type="ECO:0000256" key="2">
    <source>
        <dbReference type="SAM" id="MobiDB-lite"/>
    </source>
</evidence>
<keyword evidence="1" id="KW-0343">GTPase activation</keyword>
<dbReference type="GO" id="GO:0007165">
    <property type="term" value="P:signal transduction"/>
    <property type="evidence" value="ECO:0007669"/>
    <property type="project" value="InterPro"/>
</dbReference>
<dbReference type="PANTHER" id="PTHR15228">
    <property type="entry name" value="SPERMATHECAL PHYSIOLOGY VARIANT"/>
    <property type="match status" value="1"/>
</dbReference>
<dbReference type="AlphaFoldDB" id="A0A914ADS5"/>
<reference evidence="5" key="1">
    <citation type="submission" date="2022-11" db="UniProtKB">
        <authorList>
            <consortium name="EnsemblMetazoa"/>
        </authorList>
    </citation>
    <scope>IDENTIFICATION</scope>
</reference>
<keyword evidence="6" id="KW-1185">Reference proteome</keyword>
<dbReference type="GeneID" id="119732160"/>
<dbReference type="Proteomes" id="UP000887568">
    <property type="component" value="Unplaced"/>
</dbReference>
<dbReference type="SUPFAM" id="SSF50729">
    <property type="entry name" value="PH domain-like"/>
    <property type="match status" value="1"/>
</dbReference>
<organism evidence="5 6">
    <name type="scientific">Patiria miniata</name>
    <name type="common">Bat star</name>
    <name type="synonym">Asterina miniata</name>
    <dbReference type="NCBI Taxonomy" id="46514"/>
    <lineage>
        <taxon>Eukaryota</taxon>
        <taxon>Metazoa</taxon>
        <taxon>Echinodermata</taxon>
        <taxon>Eleutherozoa</taxon>
        <taxon>Asterozoa</taxon>
        <taxon>Asteroidea</taxon>
        <taxon>Valvatacea</taxon>
        <taxon>Valvatida</taxon>
        <taxon>Asterinidae</taxon>
        <taxon>Patiria</taxon>
    </lineage>
</organism>
<accession>A0A914ADS5</accession>
<feature type="compositionally biased region" description="Polar residues" evidence="2">
    <location>
        <begin position="627"/>
        <end position="644"/>
    </location>
</feature>
<dbReference type="Pfam" id="PF00620">
    <property type="entry name" value="RhoGAP"/>
    <property type="match status" value="1"/>
</dbReference>
<evidence type="ECO:0008006" key="7">
    <source>
        <dbReference type="Google" id="ProtNLM"/>
    </source>
</evidence>
<dbReference type="Gene3D" id="1.10.555.10">
    <property type="entry name" value="Rho GTPase activation protein"/>
    <property type="match status" value="1"/>
</dbReference>
<dbReference type="GO" id="GO:0005096">
    <property type="term" value="F:GTPase activator activity"/>
    <property type="evidence" value="ECO:0007669"/>
    <property type="project" value="UniProtKB-KW"/>
</dbReference>
<evidence type="ECO:0000256" key="1">
    <source>
        <dbReference type="ARBA" id="ARBA00022468"/>
    </source>
</evidence>
<dbReference type="SUPFAM" id="SSF48350">
    <property type="entry name" value="GTPase activation domain, GAP"/>
    <property type="match status" value="1"/>
</dbReference>
<sequence>MTELKRFTRHDTTFNGWLLNRASHHGLTHFFSRHWQRSWCILADGQLHHFKHQGSTSLQGCRLVSRASNQSDNEPIGYVLEIHQGKKNRTSSKRGSPHDRQNSESKRNSHHGSASKPFLVCTSTLLELENWEREIRRVRGGVFGQSLEDTIINESDTCTKVIPSVVEMCVIYIRNNGIREEGIFRLNGRSSMIQELQDAFNHGERPCFEDLSPGVHTIASLLKRYLQLLPEPIIPWRHCKYFIPVMQQLQENENEGRHKLIIQLALLPRINYNLLKYLCQFLHEVQRQEMYNKMGLGNLANIFAPHILRPKHAQGAFLLGSTALSLRLVHYLIQHHDKLFPPTSDIQMDYEVIEAPSPVSSFDSTGSLYERASSCEYEVEIIPQLLEGKDSFAESMDKRVTRIQKSESCNYELELFGEDYSRPSDVNSIYENLDLSNGPSLIESLKNRISEMPNKPLTQSEQKAKRYGVSYRDPASIATVTNGHRRHSSGSPNNKMSGVSSDGTGPILRGKKHKFQNGDVHSQIQSTYQNVKTLAISFKEQQAEASNGTTGVYQNPNPLHNALIRDLKAATTNEDDYLQPTFLKQPVPRTTNGEALKPPKPATRTAQNGLQKSPRHTKDDKEPLLLSSDSNDMNGNAPSTSYANGQKAIPSGETMAPSQGLRARLRQKEEEIDRQQKAYDKIRKERESLRVKLVAEEAARLAAEERNRKLQLDVDTLKRRLGLIR</sequence>
<dbReference type="PROSITE" id="PS50238">
    <property type="entry name" value="RHOGAP"/>
    <property type="match status" value="1"/>
</dbReference>